<dbReference type="SUPFAM" id="SSF74650">
    <property type="entry name" value="Galactose mutarotase-like"/>
    <property type="match status" value="1"/>
</dbReference>
<evidence type="ECO:0000259" key="7">
    <source>
        <dbReference type="Pfam" id="PF17137"/>
    </source>
</evidence>
<sequence length="795" mass="90361">MFGELIGYARNQNRITVEFEKNKVIITVITPSIINFFAALASERRPSKAIEHLEEAPGVLIVDFSEGVLTIRTEQLTVKVTNEFEVTISGHSGAILSEDYRGTGTAFIRRGAGEGIAMAAEEGHKLSSAEEKISYKLKKKLNPNTFFYGLGEKTGHLNKKGYHYRMWNTDDPSPHVESFETLYKSIPFLIALKDNQAFGYFFDTTFESQFDLGKENSEYYSFAAVGGNLDYFFIYGPSVKEVVTGYTKLTGTTPLPQLWTLGYQQSRWAYAPEARLNEVADTFRKKAIPCDVLHLDIDYMDGYRVFTWDRKKFPNPEELLKKLKTQGFKVVTIIDPGVKKDRGYSIYDQGLANHYFATDKDGIPYVNQVWPGDALFPDFSNENVRNWWADNQKIMTNLGVSGIWNDMNEPASFKGPLPDDVQFNNDGIQTDHREIHNVYGHYMAKATYEGIKRATGKRPFVITRACYAGTQKYSTVWTGDNQSLWEHLRMALPILMNLGLSGVTFCGTDVGGFGFDCTSELLSRWVQVGAFTPLFRNHSSIFTRDQEPWAFDEQTESINRKYINLRYQLLPYLYDLLHDEEISGLPIMRPLLLDYQNDPKTYEINDQFLCGEAILVAPVVEQGAKKRLVYLPKGSRWIDFWTKESHQGGQYIVKTAPLDVCPIYVKAASFIPLYPVQNYVGEKAVNQLTLDLYLPEKGEAGSYIHYQDDGESFDYRKGSYNLYEFTAHLDASNKELHVSLSRTHNGYEKSYDSFILILNNTEAQSVSLNDAPIPFEVTKDHTVVTAEGGELHIKL</sequence>
<evidence type="ECO:0000256" key="3">
    <source>
        <dbReference type="ARBA" id="ARBA00023295"/>
    </source>
</evidence>
<evidence type="ECO:0000313" key="10">
    <source>
        <dbReference type="Proteomes" id="UP001597399"/>
    </source>
</evidence>
<evidence type="ECO:0000256" key="2">
    <source>
        <dbReference type="ARBA" id="ARBA00022801"/>
    </source>
</evidence>
<feature type="domain" description="DUF5110" evidence="7">
    <location>
        <begin position="687"/>
        <end position="760"/>
    </location>
</feature>
<keyword evidence="10" id="KW-1185">Reference proteome</keyword>
<dbReference type="InterPro" id="IPR033403">
    <property type="entry name" value="DUF5110"/>
</dbReference>
<keyword evidence="3 4" id="KW-0326">Glycosidase</keyword>
<reference evidence="10" key="1">
    <citation type="journal article" date="2019" name="Int. J. Syst. Evol. Microbiol.">
        <title>The Global Catalogue of Microorganisms (GCM) 10K type strain sequencing project: providing services to taxonomists for standard genome sequencing and annotation.</title>
        <authorList>
            <consortium name="The Broad Institute Genomics Platform"/>
            <consortium name="The Broad Institute Genome Sequencing Center for Infectious Disease"/>
            <person name="Wu L."/>
            <person name="Ma J."/>
        </authorList>
    </citation>
    <scope>NUCLEOTIDE SEQUENCE [LARGE SCALE GENOMIC DNA]</scope>
    <source>
        <strain evidence="10">TISTR 2466</strain>
    </source>
</reference>
<dbReference type="Pfam" id="PF13802">
    <property type="entry name" value="Gal_mutarotas_2"/>
    <property type="match status" value="1"/>
</dbReference>
<evidence type="ECO:0000259" key="5">
    <source>
        <dbReference type="Pfam" id="PF01055"/>
    </source>
</evidence>
<dbReference type="Pfam" id="PF01055">
    <property type="entry name" value="Glyco_hydro_31_2nd"/>
    <property type="match status" value="1"/>
</dbReference>
<dbReference type="SUPFAM" id="SSF51445">
    <property type="entry name" value="(Trans)glycosidases"/>
    <property type="match status" value="1"/>
</dbReference>
<name>A0ABW5S3Q6_9BACL</name>
<dbReference type="SUPFAM" id="SSF51011">
    <property type="entry name" value="Glycosyl hydrolase domain"/>
    <property type="match status" value="1"/>
</dbReference>
<dbReference type="InterPro" id="IPR000322">
    <property type="entry name" value="Glyco_hydro_31_TIM"/>
</dbReference>
<evidence type="ECO:0000259" key="6">
    <source>
        <dbReference type="Pfam" id="PF13802"/>
    </source>
</evidence>
<dbReference type="CDD" id="cd06604">
    <property type="entry name" value="GH31_glucosidase_II_MalA"/>
    <property type="match status" value="1"/>
</dbReference>
<dbReference type="InterPro" id="IPR017853">
    <property type="entry name" value="GH"/>
</dbReference>
<dbReference type="PANTHER" id="PTHR22762:SF166">
    <property type="entry name" value="ALPHA-GLUCOSIDASE"/>
    <property type="match status" value="1"/>
</dbReference>
<dbReference type="EC" id="3.2.1.-" evidence="9"/>
<accession>A0ABW5S3Q6</accession>
<organism evidence="9 10">
    <name type="scientific">Sporolactobacillus shoreicorticis</name>
    <dbReference type="NCBI Taxonomy" id="1923877"/>
    <lineage>
        <taxon>Bacteria</taxon>
        <taxon>Bacillati</taxon>
        <taxon>Bacillota</taxon>
        <taxon>Bacilli</taxon>
        <taxon>Bacillales</taxon>
        <taxon>Sporolactobacillaceae</taxon>
        <taxon>Sporolactobacillus</taxon>
    </lineage>
</organism>
<dbReference type="CDD" id="cd14752">
    <property type="entry name" value="GH31_N"/>
    <property type="match status" value="1"/>
</dbReference>
<dbReference type="InterPro" id="IPR013780">
    <property type="entry name" value="Glyco_hydro_b"/>
</dbReference>
<dbReference type="Gene3D" id="2.60.40.1180">
    <property type="entry name" value="Golgi alpha-mannosidase II"/>
    <property type="match status" value="2"/>
</dbReference>
<dbReference type="EMBL" id="JBHUMQ010000026">
    <property type="protein sequence ID" value="MFD2694314.1"/>
    <property type="molecule type" value="Genomic_DNA"/>
</dbReference>
<evidence type="ECO:0000256" key="4">
    <source>
        <dbReference type="RuleBase" id="RU361185"/>
    </source>
</evidence>
<dbReference type="InterPro" id="IPR025887">
    <property type="entry name" value="Glyco_hydro_31_N_dom"/>
</dbReference>
<dbReference type="RefSeq" id="WP_253057861.1">
    <property type="nucleotide sequence ID" value="NZ_JAMXWM010000001.1"/>
</dbReference>
<protein>
    <submittedName>
        <fullName evidence="9">Glycoside hydrolase family 31 protein</fullName>
        <ecNumber evidence="9">3.2.1.-</ecNumber>
    </submittedName>
</protein>
<dbReference type="InterPro" id="IPR030458">
    <property type="entry name" value="Glyco_hydro_31_AS"/>
</dbReference>
<gene>
    <name evidence="9" type="ORF">ACFSUE_11850</name>
</gene>
<dbReference type="PANTHER" id="PTHR22762">
    <property type="entry name" value="ALPHA-GLUCOSIDASE"/>
    <property type="match status" value="1"/>
</dbReference>
<feature type="domain" description="Glycosyl hydrolase family 31 C-terminal" evidence="8">
    <location>
        <begin position="584"/>
        <end position="669"/>
    </location>
</feature>
<proteinExistence type="inferred from homology"/>
<dbReference type="Pfam" id="PF21365">
    <property type="entry name" value="Glyco_hydro_31_3rd"/>
    <property type="match status" value="1"/>
</dbReference>
<dbReference type="InterPro" id="IPR048395">
    <property type="entry name" value="Glyco_hydro_31_C"/>
</dbReference>
<feature type="domain" description="Glycoside hydrolase family 31 TIM barrel" evidence="5">
    <location>
        <begin position="253"/>
        <end position="576"/>
    </location>
</feature>
<dbReference type="GO" id="GO:0016798">
    <property type="term" value="F:hydrolase activity, acting on glycosyl bonds"/>
    <property type="evidence" value="ECO:0007669"/>
    <property type="project" value="UniProtKB-KW"/>
</dbReference>
<dbReference type="Gene3D" id="2.60.40.1760">
    <property type="entry name" value="glycosyl hydrolase (family 31)"/>
    <property type="match status" value="1"/>
</dbReference>
<dbReference type="Pfam" id="PF17137">
    <property type="entry name" value="DUF5110"/>
    <property type="match status" value="1"/>
</dbReference>
<keyword evidence="2 4" id="KW-0378">Hydrolase</keyword>
<evidence type="ECO:0000256" key="1">
    <source>
        <dbReference type="ARBA" id="ARBA00007806"/>
    </source>
</evidence>
<comment type="caution">
    <text evidence="9">The sequence shown here is derived from an EMBL/GenBank/DDBJ whole genome shotgun (WGS) entry which is preliminary data.</text>
</comment>
<comment type="similarity">
    <text evidence="1 4">Belongs to the glycosyl hydrolase 31 family.</text>
</comment>
<dbReference type="InterPro" id="IPR011013">
    <property type="entry name" value="Gal_mutarotase_sf_dom"/>
</dbReference>
<dbReference type="Gene3D" id="3.20.20.80">
    <property type="entry name" value="Glycosidases"/>
    <property type="match status" value="2"/>
</dbReference>
<evidence type="ECO:0000313" key="9">
    <source>
        <dbReference type="EMBL" id="MFD2694314.1"/>
    </source>
</evidence>
<evidence type="ECO:0000259" key="8">
    <source>
        <dbReference type="Pfam" id="PF21365"/>
    </source>
</evidence>
<dbReference type="PROSITE" id="PS00129">
    <property type="entry name" value="GLYCOSYL_HYDROL_F31_1"/>
    <property type="match status" value="1"/>
</dbReference>
<feature type="domain" description="Glycoside hydrolase family 31 N-terminal" evidence="6">
    <location>
        <begin position="24"/>
        <end position="211"/>
    </location>
</feature>
<dbReference type="Proteomes" id="UP001597399">
    <property type="component" value="Unassembled WGS sequence"/>
</dbReference>